<dbReference type="GO" id="GO:0008297">
    <property type="term" value="F:single-stranded DNA exodeoxyribonuclease activity"/>
    <property type="evidence" value="ECO:0007669"/>
    <property type="project" value="UniProtKB-UniRule"/>
</dbReference>
<proteinExistence type="inferred from homology"/>
<dbReference type="PANTHER" id="PTHR31340:SF3">
    <property type="entry name" value="MITOCHONDRIAL GENOME MAINTENANCE EXONUCLEASE 1"/>
    <property type="match status" value="1"/>
</dbReference>
<dbReference type="SUPFAM" id="SSF52980">
    <property type="entry name" value="Restriction endonuclease-like"/>
    <property type="match status" value="1"/>
</dbReference>
<comment type="function">
    <text evidence="8">Metal-dependent single-stranded DNA (ssDNA) exonuclease involved in mitochondrial genome maintenance. Has preference for 5'-3' exonuclease activity but is also capable of endoduclease activity on linear substrates. Necessary for maintenance of proper 7S DNA levels. Probably involved in mitochondrial DNA (mtDNA) repair, possibly via the processing of displaced DNA containing Okazaki fragments during RNA-primed DNA synthesis on the lagging strand or via processing of DNA flaps during long-patch base excision repair.</text>
</comment>
<dbReference type="Proteomes" id="UP000236370">
    <property type="component" value="Unassembled WGS sequence"/>
</dbReference>
<reference evidence="10 11" key="1">
    <citation type="submission" date="2017-12" db="EMBL/GenBank/DDBJ databases">
        <title>High-resolution comparative analysis of great ape genomes.</title>
        <authorList>
            <person name="Pollen A."/>
            <person name="Hastie A."/>
            <person name="Hormozdiari F."/>
            <person name="Dougherty M."/>
            <person name="Liu R."/>
            <person name="Chaisson M."/>
            <person name="Hoppe E."/>
            <person name="Hill C."/>
            <person name="Pang A."/>
            <person name="Hillier L."/>
            <person name="Baker C."/>
            <person name="Armstrong J."/>
            <person name="Shendure J."/>
            <person name="Paten B."/>
            <person name="Wilson R."/>
            <person name="Chao H."/>
            <person name="Schneider V."/>
            <person name="Ventura M."/>
            <person name="Kronenberg Z."/>
            <person name="Murali S."/>
            <person name="Gordon D."/>
            <person name="Cantsilieris S."/>
            <person name="Munson K."/>
            <person name="Nelson B."/>
            <person name="Raja A."/>
            <person name="Underwood J."/>
            <person name="Diekhans M."/>
            <person name="Fiddes I."/>
            <person name="Haussler D."/>
            <person name="Eichler E."/>
        </authorList>
    </citation>
    <scope>NUCLEOTIDE SEQUENCE [LARGE SCALE GENOMIC DNA]</scope>
    <source>
        <strain evidence="10">Yerkes chimp pedigree #C0471</strain>
    </source>
</reference>
<comment type="caution">
    <text evidence="10">The sequence shown here is derived from an EMBL/GenBank/DDBJ whole genome shotgun (WGS) entry which is preliminary data.</text>
</comment>
<comment type="function">
    <text evidence="7">Metal-dependent single-stranded DNA (ssDNA) exonuclease involved in mitochondrial genome maintenance. Has preference for 5'-3' exonuclease activity but is also capable of endonuclease activity on linear substrates. Necessary for maintenance of proper 7S DNA levels. Probably involved in mitochondrial DNA (mtDNA) repair, possibly via the processing of displaced DNA containing Okazaki fragments during RNA-primed DNA synthesis on the lagging strand or via processing of DNA flaps during long-patch base excision repair. Specifically binds 5-hydroxymethylcytosine (5hmC)-containing DNA in stem cells.</text>
</comment>
<accession>A0A2J8MT15</accession>
<feature type="active site" evidence="8">
    <location>
        <position position="251"/>
    </location>
</feature>
<comment type="similarity">
    <text evidence="8">Belongs to the MGME1 family.</text>
</comment>
<keyword evidence="2" id="KW-0227">DNA damage</keyword>
<dbReference type="EMBL" id="NBAG03000245">
    <property type="protein sequence ID" value="PNI62660.1"/>
    <property type="molecule type" value="Genomic_DNA"/>
</dbReference>
<dbReference type="EC" id="3.1.-.-" evidence="8"/>
<evidence type="ECO:0000256" key="8">
    <source>
        <dbReference type="HAMAP-Rule" id="MF_03030"/>
    </source>
</evidence>
<organism evidence="10 11">
    <name type="scientific">Pan troglodytes</name>
    <name type="common">Chimpanzee</name>
    <dbReference type="NCBI Taxonomy" id="9598"/>
    <lineage>
        <taxon>Eukaryota</taxon>
        <taxon>Metazoa</taxon>
        <taxon>Chordata</taxon>
        <taxon>Craniata</taxon>
        <taxon>Vertebrata</taxon>
        <taxon>Euteleostomi</taxon>
        <taxon>Mammalia</taxon>
        <taxon>Eutheria</taxon>
        <taxon>Euarchontoglires</taxon>
        <taxon>Primates</taxon>
        <taxon>Haplorrhini</taxon>
        <taxon>Catarrhini</taxon>
        <taxon>Hominidae</taxon>
        <taxon>Pan</taxon>
    </lineage>
</organism>
<gene>
    <name evidence="8" type="primary">MGME1</name>
    <name evidence="10" type="ORF">CK820_G0017688</name>
</gene>
<evidence type="ECO:0000313" key="10">
    <source>
        <dbReference type="EMBL" id="PNI62660.1"/>
    </source>
</evidence>
<dbReference type="PANTHER" id="PTHR31340">
    <property type="entry name" value="MITOCHONDRIAL GENOME MAINTENANCE EXONUCLEASE 1"/>
    <property type="match status" value="1"/>
</dbReference>
<evidence type="ECO:0000256" key="3">
    <source>
        <dbReference type="ARBA" id="ARBA00022801"/>
    </source>
</evidence>
<evidence type="ECO:0000259" key="9">
    <source>
        <dbReference type="Pfam" id="PF12705"/>
    </source>
</evidence>
<keyword evidence="6" id="KW-0234">DNA repair</keyword>
<keyword evidence="1 8" id="KW-0540">Nuclease</keyword>
<evidence type="ECO:0000313" key="11">
    <source>
        <dbReference type="Proteomes" id="UP000236370"/>
    </source>
</evidence>
<dbReference type="Gene3D" id="3.90.320.10">
    <property type="match status" value="1"/>
</dbReference>
<feature type="active site" evidence="8">
    <location>
        <position position="253"/>
    </location>
</feature>
<evidence type="ECO:0000256" key="7">
    <source>
        <dbReference type="ARBA" id="ARBA00093440"/>
    </source>
</evidence>
<dbReference type="AlphaFoldDB" id="A0A2J8MT15"/>
<dbReference type="InterPro" id="IPR038726">
    <property type="entry name" value="PDDEXK_AddAB-type"/>
</dbReference>
<evidence type="ECO:0000256" key="4">
    <source>
        <dbReference type="ARBA" id="ARBA00022839"/>
    </source>
</evidence>
<keyword evidence="3 8" id="KW-0378">Hydrolase</keyword>
<comment type="subcellular location">
    <subcellularLocation>
        <location evidence="8">Mitochondrion</location>
    </subcellularLocation>
</comment>
<keyword evidence="4 8" id="KW-0269">Exonuclease</keyword>
<dbReference type="GO" id="GO:0005739">
    <property type="term" value="C:mitochondrion"/>
    <property type="evidence" value="ECO:0007669"/>
    <property type="project" value="UniProtKB-SubCell"/>
</dbReference>
<protein>
    <recommendedName>
        <fullName evidence="8">Mitochondrial genome maintenance exonuclease 1</fullName>
        <ecNumber evidence="8">3.1.-.-</ecNumber>
    </recommendedName>
</protein>
<dbReference type="Pfam" id="PF12705">
    <property type="entry name" value="PDDEXK_1"/>
    <property type="match status" value="1"/>
</dbReference>
<evidence type="ECO:0000256" key="1">
    <source>
        <dbReference type="ARBA" id="ARBA00022722"/>
    </source>
</evidence>
<dbReference type="GO" id="GO:0043504">
    <property type="term" value="P:mitochondrial DNA repair"/>
    <property type="evidence" value="ECO:0007669"/>
    <property type="project" value="UniProtKB-UniRule"/>
</dbReference>
<dbReference type="HAMAP" id="MF_03030">
    <property type="entry name" value="MGME1"/>
    <property type="match status" value="1"/>
</dbReference>
<dbReference type="InterPro" id="IPR011604">
    <property type="entry name" value="PDDEXK-like_dom_sf"/>
</dbReference>
<dbReference type="FunFam" id="3.90.320.10:FF:000005">
    <property type="entry name" value="Mitochondrial genome maintenance exonuclease 1"/>
    <property type="match status" value="1"/>
</dbReference>
<dbReference type="PROSITE" id="PS51257">
    <property type="entry name" value="PROKAR_LIPOPROTEIN"/>
    <property type="match status" value="1"/>
</dbReference>
<name>A0A2J8MT15_PANTR</name>
<evidence type="ECO:0000256" key="6">
    <source>
        <dbReference type="ARBA" id="ARBA00023204"/>
    </source>
</evidence>
<sequence>MKMKLFQTICRQLRSSTFSVESAALVAFSTSSYSCGRKKKVNPYEEVDQEKYSNLVQSVLSSRGVAQTPGSVEEDALLCGPVSKHKLPNQGEDRRVPQNWFPIFNPERSDKPNASDPSVPLKIPLQRNVIPSVTRVLQQTMTKQQVFLLERWKQRMILELGEDGFKEYTSNIFLQGKRFHEALESILSPQETLKERDENLLKSGYIESVQHILKDVSGVRALESAVQHETLNYIGLLDCVAEYQGKLCVIDWKTSEKPKPFIQSTFDNPLQVVAYMGAMNHDTNYSFQVQCGLIVVAYKDGSPAHPHFMDAELCSQYWAKWLLRLEEYTEKKKNQNIQKPEYSE</sequence>
<dbReference type="STRING" id="9598.ENSPTRP00000022774"/>
<dbReference type="InterPro" id="IPR011335">
    <property type="entry name" value="Restrct_endonuc-II-like"/>
</dbReference>
<feature type="active site" evidence="8">
    <location>
        <position position="238"/>
    </location>
</feature>
<keyword evidence="5 8" id="KW-0496">Mitochondrion</keyword>
<evidence type="ECO:0000256" key="5">
    <source>
        <dbReference type="ARBA" id="ARBA00023128"/>
    </source>
</evidence>
<evidence type="ECO:0000256" key="2">
    <source>
        <dbReference type="ARBA" id="ARBA00022763"/>
    </source>
</evidence>
<feature type="domain" description="PD-(D/E)XK endonuclease-like" evidence="9">
    <location>
        <begin position="205"/>
        <end position="333"/>
    </location>
</feature>